<dbReference type="PANTHER" id="PTHR28441:SF1">
    <property type="entry name" value="OS05G0355133 PROTEIN"/>
    <property type="match status" value="1"/>
</dbReference>
<dbReference type="EMBL" id="CM000784">
    <property type="protein sequence ID" value="AQK97792.1"/>
    <property type="molecule type" value="Genomic_DNA"/>
</dbReference>
<proteinExistence type="inferred from homology"/>
<evidence type="ECO:0000259" key="3">
    <source>
        <dbReference type="Pfam" id="PF14648"/>
    </source>
</evidence>
<dbReference type="InterPro" id="IPR039199">
    <property type="entry name" value="FAM91"/>
</dbReference>
<dbReference type="AlphaFoldDB" id="A0A1D6G359"/>
<feature type="domain" description="FAM91 C-terminal" evidence="3">
    <location>
        <begin position="136"/>
        <end position="213"/>
    </location>
</feature>
<dbReference type="Pfam" id="PF14648">
    <property type="entry name" value="FAM91_C"/>
    <property type="match status" value="1"/>
</dbReference>
<evidence type="ECO:0000256" key="1">
    <source>
        <dbReference type="ARBA" id="ARBA00010319"/>
    </source>
</evidence>
<evidence type="ECO:0000259" key="2">
    <source>
        <dbReference type="Pfam" id="PF14647"/>
    </source>
</evidence>
<feature type="domain" description="FAM91 N-terminal" evidence="2">
    <location>
        <begin position="14"/>
        <end position="80"/>
    </location>
</feature>
<dbReference type="InterPro" id="IPR028097">
    <property type="entry name" value="FAM91_C_dom"/>
</dbReference>
<reference evidence="4" key="1">
    <citation type="submission" date="2015-12" db="EMBL/GenBank/DDBJ databases">
        <title>Update maize B73 reference genome by single molecule sequencing technologies.</title>
        <authorList>
            <consortium name="Maize Genome Sequencing Project"/>
            <person name="Ware D."/>
        </authorList>
    </citation>
    <scope>NUCLEOTIDE SEQUENCE</scope>
    <source>
        <tissue evidence="4">Seedling</tissue>
    </source>
</reference>
<gene>
    <name evidence="4" type="ORF">ZEAMMB73_Zm00001d011703</name>
</gene>
<comment type="similarity">
    <text evidence="1">Belongs to the FAM91 family.</text>
</comment>
<dbReference type="PANTHER" id="PTHR28441">
    <property type="entry name" value="PROTEIN FAM91A1"/>
    <property type="match status" value="1"/>
</dbReference>
<dbReference type="Pfam" id="PF14647">
    <property type="entry name" value="FAM91_N"/>
    <property type="match status" value="1"/>
</dbReference>
<sequence length="238" mass="25730">MLSLKRNIWTIDTLVSRLEGFVSNKDQSYEDPIEELLYAVFVVSSENATVAELATTLQADLYQLQAAASFACRLGWAVKLLDTDSVLRDSSTPALSNNILSDEVESSRTSVASEKSGHELLSSDSDGHKNSGMAYVGFIVDANVTSYLMMGSLSPGLKSHAVTLYEAGKLGDSCKADLCNDLASLEGKRFEGVLQEFANHAFSLRCELECLLSGGTSTETADLTTRNIQFHSDASYSI</sequence>
<dbReference type="InParanoid" id="A0A1D6G359"/>
<dbReference type="InterPro" id="IPR028091">
    <property type="entry name" value="FAM91_N_dom"/>
</dbReference>
<accession>A0A1D6G359</accession>
<evidence type="ECO:0000313" key="4">
    <source>
        <dbReference type="EMBL" id="AQK97792.1"/>
    </source>
</evidence>
<protein>
    <submittedName>
        <fullName evidence="4">FAM91A1-like protein</fullName>
    </submittedName>
</protein>
<dbReference type="STRING" id="4577.A0A1D6G359"/>
<name>A0A1D6G359_MAIZE</name>
<organism evidence="4">
    <name type="scientific">Zea mays</name>
    <name type="common">Maize</name>
    <dbReference type="NCBI Taxonomy" id="4577"/>
    <lineage>
        <taxon>Eukaryota</taxon>
        <taxon>Viridiplantae</taxon>
        <taxon>Streptophyta</taxon>
        <taxon>Embryophyta</taxon>
        <taxon>Tracheophyta</taxon>
        <taxon>Spermatophyta</taxon>
        <taxon>Magnoliopsida</taxon>
        <taxon>Liliopsida</taxon>
        <taxon>Poales</taxon>
        <taxon>Poaceae</taxon>
        <taxon>PACMAD clade</taxon>
        <taxon>Panicoideae</taxon>
        <taxon>Andropogonodae</taxon>
        <taxon>Andropogoneae</taxon>
        <taxon>Tripsacinae</taxon>
        <taxon>Zea</taxon>
    </lineage>
</organism>